<organism evidence="1 2">
    <name type="scientific">Ectopseudomonas mendocina S5.2</name>
    <dbReference type="NCBI Taxonomy" id="1225174"/>
    <lineage>
        <taxon>Bacteria</taxon>
        <taxon>Pseudomonadati</taxon>
        <taxon>Pseudomonadota</taxon>
        <taxon>Gammaproteobacteria</taxon>
        <taxon>Pseudomonadales</taxon>
        <taxon>Pseudomonadaceae</taxon>
        <taxon>Ectopseudomonas</taxon>
    </lineage>
</organism>
<evidence type="ECO:0000313" key="1">
    <source>
        <dbReference type="EMBL" id="ALN18855.1"/>
    </source>
</evidence>
<dbReference type="Proteomes" id="UP000028530">
    <property type="component" value="Chromosome"/>
</dbReference>
<sequence>MPRQNDTQAPAQHSLAGQCRSLPQIEEFTLLEKVNKPFPGFRKGGGNFYRVRGQQCRIYLSLPTPPLVITDLSLNAFAWVFWRAKYSEVDRRQVKDPVLPHTRSQKPAYIGEQQIILTV</sequence>
<dbReference type="EMBL" id="CP013124">
    <property type="protein sequence ID" value="ALN18855.1"/>
    <property type="molecule type" value="Genomic_DNA"/>
</dbReference>
<gene>
    <name evidence="1" type="ORF">DW68_009505</name>
</gene>
<keyword evidence="2" id="KW-1185">Reference proteome</keyword>
<name>A0ABM5VVH4_ECTME</name>
<proteinExistence type="predicted"/>
<evidence type="ECO:0000313" key="2">
    <source>
        <dbReference type="Proteomes" id="UP000028530"/>
    </source>
</evidence>
<protein>
    <submittedName>
        <fullName evidence="1">Uncharacterized protein</fullName>
    </submittedName>
</protein>
<reference evidence="1 2" key="1">
    <citation type="submission" date="2015-11" db="EMBL/GenBank/DDBJ databases">
        <authorList>
            <person name="Chong T.M."/>
            <person name="Chan K.G."/>
            <person name="Dessaux Y."/>
        </authorList>
    </citation>
    <scope>NUCLEOTIDE SEQUENCE [LARGE SCALE GENOMIC DNA]</scope>
    <source>
        <strain evidence="1 2">S5.2</strain>
    </source>
</reference>
<accession>A0ABM5VVH4</accession>